<dbReference type="Pfam" id="PF00011">
    <property type="entry name" value="HSP20"/>
    <property type="match status" value="1"/>
</dbReference>
<comment type="caution">
    <text evidence="4">The sequence shown here is derived from an EMBL/GenBank/DDBJ whole genome shotgun (WGS) entry which is preliminary data.</text>
</comment>
<dbReference type="CDD" id="cd06464">
    <property type="entry name" value="ACD_sHsps-like"/>
    <property type="match status" value="1"/>
</dbReference>
<name>A0A2D0MZJ9_FLAN2</name>
<sequence length="150" mass="17482">MWRANIKNRTFDRMGEEWAPVIDPNHFLGRSAFDIPYPADKKVPDATLLRKDDLLILEIALPDYRKENLEVEVHNDLLFIKGKKEGVMATVTSEYVAQEMQRDNFERIFKLAPSIAHEGVKAEFRDGLLRIKFYDVPAEEERTHRKVAIL</sequence>
<dbReference type="Proteomes" id="UP000223913">
    <property type="component" value="Unassembled WGS sequence"/>
</dbReference>
<evidence type="ECO:0000256" key="2">
    <source>
        <dbReference type="RuleBase" id="RU003616"/>
    </source>
</evidence>
<evidence type="ECO:0000313" key="4">
    <source>
        <dbReference type="EMBL" id="PHN01701.1"/>
    </source>
</evidence>
<dbReference type="PROSITE" id="PS01031">
    <property type="entry name" value="SHSP"/>
    <property type="match status" value="1"/>
</dbReference>
<feature type="domain" description="SHSP" evidence="3">
    <location>
        <begin position="37"/>
        <end position="150"/>
    </location>
</feature>
<evidence type="ECO:0000313" key="5">
    <source>
        <dbReference type="Proteomes" id="UP000223913"/>
    </source>
</evidence>
<dbReference type="AlphaFoldDB" id="A0A2D0MZJ9"/>
<gene>
    <name evidence="4" type="ORF">CRP01_35735</name>
</gene>
<proteinExistence type="inferred from homology"/>
<dbReference type="InterPro" id="IPR008978">
    <property type="entry name" value="HSP20-like_chaperone"/>
</dbReference>
<keyword evidence="5" id="KW-1185">Reference proteome</keyword>
<dbReference type="Gene3D" id="2.60.40.790">
    <property type="match status" value="1"/>
</dbReference>
<evidence type="ECO:0000259" key="3">
    <source>
        <dbReference type="PROSITE" id="PS01031"/>
    </source>
</evidence>
<dbReference type="SUPFAM" id="SSF49764">
    <property type="entry name" value="HSP20-like chaperones"/>
    <property type="match status" value="1"/>
</dbReference>
<reference evidence="4 5" key="1">
    <citation type="submission" date="2017-10" db="EMBL/GenBank/DDBJ databases">
        <title>The draft genome sequence of Lewinella nigricans NBRC 102662.</title>
        <authorList>
            <person name="Wang K."/>
        </authorList>
    </citation>
    <scope>NUCLEOTIDE SEQUENCE [LARGE SCALE GENOMIC DNA]</scope>
    <source>
        <strain evidence="4 5">NBRC 102662</strain>
    </source>
</reference>
<organism evidence="4 5">
    <name type="scientific">Flavilitoribacter nigricans (strain ATCC 23147 / DSM 23189 / NBRC 102662 / NCIMB 1420 / SS-2)</name>
    <name type="common">Lewinella nigricans</name>
    <dbReference type="NCBI Taxonomy" id="1122177"/>
    <lineage>
        <taxon>Bacteria</taxon>
        <taxon>Pseudomonadati</taxon>
        <taxon>Bacteroidota</taxon>
        <taxon>Saprospiria</taxon>
        <taxon>Saprospirales</taxon>
        <taxon>Lewinellaceae</taxon>
        <taxon>Flavilitoribacter</taxon>
    </lineage>
</organism>
<protein>
    <recommendedName>
        <fullName evidence="3">SHSP domain-containing protein</fullName>
    </recommendedName>
</protein>
<accession>A0A2D0MZJ9</accession>
<dbReference type="EMBL" id="PDUD01000050">
    <property type="protein sequence ID" value="PHN01701.1"/>
    <property type="molecule type" value="Genomic_DNA"/>
</dbReference>
<comment type="similarity">
    <text evidence="1 2">Belongs to the small heat shock protein (HSP20) family.</text>
</comment>
<dbReference type="OrthoDB" id="983173at2"/>
<dbReference type="InterPro" id="IPR002068">
    <property type="entry name" value="A-crystallin/Hsp20_dom"/>
</dbReference>
<evidence type="ECO:0000256" key="1">
    <source>
        <dbReference type="PROSITE-ProRule" id="PRU00285"/>
    </source>
</evidence>
<dbReference type="RefSeq" id="WP_099154887.1">
    <property type="nucleotide sequence ID" value="NZ_PDUD01000050.1"/>
</dbReference>